<evidence type="ECO:0000256" key="2">
    <source>
        <dbReference type="ARBA" id="ARBA00022723"/>
    </source>
</evidence>
<dbReference type="EMBL" id="QGMZ01000042">
    <property type="protein sequence ID" value="PWR70449.1"/>
    <property type="molecule type" value="Genomic_DNA"/>
</dbReference>
<name>A0A2V2MSR2_9EURY</name>
<dbReference type="Gene3D" id="3.40.50.1970">
    <property type="match status" value="1"/>
</dbReference>
<keyword evidence="5 8" id="KW-0520">NAD</keyword>
<evidence type="ECO:0000256" key="8">
    <source>
        <dbReference type="PIRSR" id="PIRSR000112-3"/>
    </source>
</evidence>
<feature type="domain" description="Alcohol dehydrogenase iron-type/glycerol dehydrogenase GldA" evidence="9">
    <location>
        <begin position="8"/>
        <end position="153"/>
    </location>
</feature>
<dbReference type="PANTHER" id="PTHR43616">
    <property type="entry name" value="GLYCEROL DEHYDROGENASE"/>
    <property type="match status" value="1"/>
</dbReference>
<keyword evidence="2 6" id="KW-0479">Metal-binding</keyword>
<evidence type="ECO:0000256" key="6">
    <source>
        <dbReference type="PIRSR" id="PIRSR000112-1"/>
    </source>
</evidence>
<comment type="similarity">
    <text evidence="1">Belongs to the iron-containing alcohol dehydrogenase family.</text>
</comment>
<dbReference type="InterPro" id="IPR018211">
    <property type="entry name" value="ADH_Fe_CS"/>
</dbReference>
<proteinExistence type="inferred from homology"/>
<keyword evidence="4 10" id="KW-0560">Oxidoreductase</keyword>
<sequence length="359" mass="39392">MPKVLASPLKYIQGPGELSNIQFHLSHFDGPILFVMTGFAHTHLKNLINESYKKSEILIFEKFNGECTKNEIERFRTIYHTHSCKTVVGIGGGKAIDTAKGVAFYENCPVISIPTIASTDAPTSAIAVTYTDDHVFDGNLLLSKNPDLVLVDTTIILNAPVRFLVAGMGDALSTYFEARANEASGHENFVGGKPTNTSFALAKLCYDLLIRDGLKAKTSADKKEWSKEFENIIEANIYLSGVGFESNGLACAHSVYNALTILPNCHHMYHGELVAFGAIVQLILENRPEEEITEVIKFCLSIGLPVSLRDISNQELTPDDIIKVAKVACSPENFMASEPFEVTPEMVIDAMNKLKNFGN</sequence>
<evidence type="ECO:0000256" key="4">
    <source>
        <dbReference type="ARBA" id="ARBA00023002"/>
    </source>
</evidence>
<evidence type="ECO:0000256" key="1">
    <source>
        <dbReference type="ARBA" id="ARBA00007358"/>
    </source>
</evidence>
<evidence type="ECO:0000259" key="9">
    <source>
        <dbReference type="Pfam" id="PF00465"/>
    </source>
</evidence>
<dbReference type="GO" id="GO:0008888">
    <property type="term" value="F:glycerol dehydrogenase (NAD+) activity"/>
    <property type="evidence" value="ECO:0007669"/>
    <property type="project" value="UniProtKB-EC"/>
</dbReference>
<keyword evidence="3 6" id="KW-0862">Zinc</keyword>
<dbReference type="AlphaFoldDB" id="A0A2V2MSR2"/>
<feature type="binding site" evidence="8">
    <location>
        <position position="130"/>
    </location>
    <ligand>
        <name>NAD(+)</name>
        <dbReference type="ChEBI" id="CHEBI:57540"/>
    </ligand>
</feature>
<dbReference type="PANTHER" id="PTHR43616:SF5">
    <property type="entry name" value="GLYCEROL DEHYDROGENASE 1"/>
    <property type="match status" value="1"/>
</dbReference>
<dbReference type="InterPro" id="IPR001670">
    <property type="entry name" value="ADH_Fe/GldA"/>
</dbReference>
<comment type="cofactor">
    <cofactor evidence="6">
        <name>Zn(2+)</name>
        <dbReference type="ChEBI" id="CHEBI:29105"/>
    </cofactor>
    <text evidence="6">Binds 1 zinc ion per subunit.</text>
</comment>
<dbReference type="OrthoDB" id="116813at2157"/>
<keyword evidence="11" id="KW-1185">Reference proteome</keyword>
<dbReference type="GO" id="GO:0046872">
    <property type="term" value="F:metal ion binding"/>
    <property type="evidence" value="ECO:0007669"/>
    <property type="project" value="UniProtKB-KW"/>
</dbReference>
<feature type="binding site" evidence="6">
    <location>
        <position position="270"/>
    </location>
    <ligand>
        <name>glycerol</name>
        <dbReference type="ChEBI" id="CHEBI:17754"/>
    </ligand>
</feature>
<reference evidence="10 11" key="1">
    <citation type="submission" date="2018-05" db="EMBL/GenBank/DDBJ databases">
        <title>Draft genome of Methanospirillum stamsii Pt1.</title>
        <authorList>
            <person name="Dueholm M.S."/>
            <person name="Nielsen P.H."/>
            <person name="Bakmann L.F."/>
            <person name="Otzen D.E."/>
        </authorList>
    </citation>
    <scope>NUCLEOTIDE SEQUENCE [LARGE SCALE GENOMIC DNA]</scope>
    <source>
        <strain evidence="10 11">Pt1</strain>
    </source>
</reference>
<dbReference type="CDD" id="cd08170">
    <property type="entry name" value="GlyDH"/>
    <property type="match status" value="1"/>
</dbReference>
<feature type="binding site" evidence="6">
    <location>
        <position position="253"/>
    </location>
    <ligand>
        <name>glycerol</name>
        <dbReference type="ChEBI" id="CHEBI:17754"/>
    </ligand>
</feature>
<gene>
    <name evidence="10" type="primary">gldA</name>
    <name evidence="10" type="ORF">DLD82_15680</name>
</gene>
<organism evidence="10 11">
    <name type="scientific">Methanospirillum stamsii</name>
    <dbReference type="NCBI Taxonomy" id="1277351"/>
    <lineage>
        <taxon>Archaea</taxon>
        <taxon>Methanobacteriati</taxon>
        <taxon>Methanobacteriota</taxon>
        <taxon>Stenosarchaea group</taxon>
        <taxon>Methanomicrobia</taxon>
        <taxon>Methanomicrobiales</taxon>
        <taxon>Methanospirillaceae</taxon>
        <taxon>Methanospirillum</taxon>
    </lineage>
</organism>
<dbReference type="InterPro" id="IPR016205">
    <property type="entry name" value="Glycerol_DH"/>
</dbReference>
<dbReference type="EC" id="1.1.1.6" evidence="10"/>
<dbReference type="PROSITE" id="PS00913">
    <property type="entry name" value="ADH_IRON_1"/>
    <property type="match status" value="1"/>
</dbReference>
<evidence type="ECO:0000256" key="5">
    <source>
        <dbReference type="ARBA" id="ARBA00023027"/>
    </source>
</evidence>
<dbReference type="Proteomes" id="UP000245934">
    <property type="component" value="Unassembled WGS sequence"/>
</dbReference>
<feature type="binding site" evidence="7">
    <location>
        <position position="120"/>
    </location>
    <ligand>
        <name>glycerol</name>
        <dbReference type="ChEBI" id="CHEBI:17754"/>
    </ligand>
</feature>
<accession>A0A2V2MSR2</accession>
<feature type="binding site" evidence="8">
    <location>
        <begin position="115"/>
        <end position="118"/>
    </location>
    <ligand>
        <name>NAD(+)</name>
        <dbReference type="ChEBI" id="CHEBI:57540"/>
    </ligand>
</feature>
<dbReference type="Pfam" id="PF00465">
    <property type="entry name" value="Fe-ADH"/>
    <property type="match status" value="1"/>
</dbReference>
<dbReference type="NCBIfam" id="NF006941">
    <property type="entry name" value="PRK09423.1"/>
    <property type="match status" value="1"/>
</dbReference>
<evidence type="ECO:0000256" key="3">
    <source>
        <dbReference type="ARBA" id="ARBA00022833"/>
    </source>
</evidence>
<evidence type="ECO:0000313" key="11">
    <source>
        <dbReference type="Proteomes" id="UP000245934"/>
    </source>
</evidence>
<dbReference type="SUPFAM" id="SSF56796">
    <property type="entry name" value="Dehydroquinate synthase-like"/>
    <property type="match status" value="1"/>
</dbReference>
<feature type="binding site" evidence="8">
    <location>
        <begin position="93"/>
        <end position="97"/>
    </location>
    <ligand>
        <name>NAD(+)</name>
        <dbReference type="ChEBI" id="CHEBI:57540"/>
    </ligand>
</feature>
<comment type="caution">
    <text evidence="10">The sequence shown here is derived from an EMBL/GenBank/DDBJ whole genome shotgun (WGS) entry which is preliminary data.</text>
</comment>
<dbReference type="Gene3D" id="1.20.1090.10">
    <property type="entry name" value="Dehydroquinate synthase-like - alpha domain"/>
    <property type="match status" value="1"/>
</dbReference>
<evidence type="ECO:0000313" key="10">
    <source>
        <dbReference type="EMBL" id="PWR70449.1"/>
    </source>
</evidence>
<evidence type="ECO:0000256" key="7">
    <source>
        <dbReference type="PIRSR" id="PIRSR000112-2"/>
    </source>
</evidence>
<feature type="binding site" evidence="8">
    <location>
        <position position="124"/>
    </location>
    <ligand>
        <name>NAD(+)</name>
        <dbReference type="ChEBI" id="CHEBI:57540"/>
    </ligand>
</feature>
<protein>
    <submittedName>
        <fullName evidence="10">Glycerol dehydrogenase</fullName>
        <ecNumber evidence="10">1.1.1.6</ecNumber>
    </submittedName>
</protein>
<dbReference type="GO" id="GO:0005829">
    <property type="term" value="C:cytosol"/>
    <property type="evidence" value="ECO:0007669"/>
    <property type="project" value="TreeGrafter"/>
</dbReference>
<dbReference type="PIRSF" id="PIRSF000112">
    <property type="entry name" value="Glycerol_dehydrogenase"/>
    <property type="match status" value="1"/>
</dbReference>
<feature type="binding site" evidence="6">
    <location>
        <position position="170"/>
    </location>
    <ligand>
        <name>glycerol</name>
        <dbReference type="ChEBI" id="CHEBI:17754"/>
    </ligand>
</feature>